<reference evidence="6" key="1">
    <citation type="submission" date="2025-08" db="UniProtKB">
        <authorList>
            <consortium name="RefSeq"/>
        </authorList>
    </citation>
    <scope>IDENTIFICATION</scope>
</reference>
<accession>A0A1U7ZPT3</accession>
<dbReference type="PRINTS" id="PR00421">
    <property type="entry name" value="THIOREDOXIN"/>
</dbReference>
<dbReference type="InterPro" id="IPR050620">
    <property type="entry name" value="Thioredoxin_H-type-like"/>
</dbReference>
<organism evidence="5 6">
    <name type="scientific">Nelumbo nucifera</name>
    <name type="common">Sacred lotus</name>
    <dbReference type="NCBI Taxonomy" id="4432"/>
    <lineage>
        <taxon>Eukaryota</taxon>
        <taxon>Viridiplantae</taxon>
        <taxon>Streptophyta</taxon>
        <taxon>Embryophyta</taxon>
        <taxon>Tracheophyta</taxon>
        <taxon>Spermatophyta</taxon>
        <taxon>Magnoliopsida</taxon>
        <taxon>Proteales</taxon>
        <taxon>Nelumbonaceae</taxon>
        <taxon>Nelumbo</taxon>
    </lineage>
</organism>
<keyword evidence="1" id="KW-0249">Electron transport</keyword>
<keyword evidence="3" id="KW-0676">Redox-active center</keyword>
<keyword evidence="5" id="KW-1185">Reference proteome</keyword>
<dbReference type="Gene3D" id="3.40.30.10">
    <property type="entry name" value="Glutaredoxin"/>
    <property type="match status" value="1"/>
</dbReference>
<dbReference type="InterPro" id="IPR036249">
    <property type="entry name" value="Thioredoxin-like_sf"/>
</dbReference>
<dbReference type="OrthoDB" id="10263751at2759"/>
<keyword evidence="2" id="KW-1015">Disulfide bond</keyword>
<feature type="domain" description="Thioredoxin" evidence="4">
    <location>
        <begin position="1"/>
        <end position="136"/>
    </location>
</feature>
<gene>
    <name evidence="6" type="primary">LOC104596607</name>
</gene>
<evidence type="ECO:0000313" key="6">
    <source>
        <dbReference type="RefSeq" id="XP_010256168.1"/>
    </source>
</evidence>
<dbReference type="PROSITE" id="PS51352">
    <property type="entry name" value="THIOREDOXIN_2"/>
    <property type="match status" value="1"/>
</dbReference>
<dbReference type="RefSeq" id="XP_010256168.1">
    <property type="nucleotide sequence ID" value="XM_010257866.2"/>
</dbReference>
<dbReference type="KEGG" id="nnu:104596607"/>
<evidence type="ECO:0000256" key="3">
    <source>
        <dbReference type="ARBA" id="ARBA00023284"/>
    </source>
</evidence>
<dbReference type="PANTHER" id="PTHR10438:SF463">
    <property type="entry name" value="THIOREDOXIN"/>
    <property type="match status" value="1"/>
</dbReference>
<dbReference type="InterPro" id="IPR017937">
    <property type="entry name" value="Thioredoxin_CS"/>
</dbReference>
<dbReference type="Pfam" id="PF00085">
    <property type="entry name" value="Thioredoxin"/>
    <property type="match status" value="1"/>
</dbReference>
<dbReference type="AlphaFoldDB" id="A0A1U7ZPT3"/>
<dbReference type="Proteomes" id="UP000189703">
    <property type="component" value="Unplaced"/>
</dbReference>
<dbReference type="STRING" id="4432.A0A1U7ZPT3"/>
<dbReference type="PANTHER" id="PTHR10438">
    <property type="entry name" value="THIOREDOXIN"/>
    <property type="match status" value="1"/>
</dbReference>
<evidence type="ECO:0000313" key="5">
    <source>
        <dbReference type="Proteomes" id="UP000189703"/>
    </source>
</evidence>
<dbReference type="FunCoup" id="A0A1U7ZPT3">
    <property type="interactions" value="2611"/>
</dbReference>
<dbReference type="GeneID" id="104596607"/>
<keyword evidence="1" id="KW-0813">Transport</keyword>
<dbReference type="InterPro" id="IPR013766">
    <property type="entry name" value="Thioredoxin_domain"/>
</dbReference>
<evidence type="ECO:0000256" key="2">
    <source>
        <dbReference type="ARBA" id="ARBA00023157"/>
    </source>
</evidence>
<evidence type="ECO:0000256" key="1">
    <source>
        <dbReference type="ARBA" id="ARBA00022982"/>
    </source>
</evidence>
<dbReference type="OMA" id="FFDECSH"/>
<dbReference type="SUPFAM" id="SSF52833">
    <property type="entry name" value="Thioredoxin-like"/>
    <property type="match status" value="1"/>
</dbReference>
<sequence>MGSSFSDMQDVFPAGNGGNSPLSSKASRIVAFHSTKRWKAHFDSCKNSTKLMVIYFTASWCGPCRSMEPALDEFAAKYTDDVEFVKIDVDELMGVSDEFGVHAMPTFILIKQGKEVDKVVGAKKDELEKKILKHRAQAHVQSY</sequence>
<evidence type="ECO:0000259" key="4">
    <source>
        <dbReference type="PROSITE" id="PS51352"/>
    </source>
</evidence>
<dbReference type="InParanoid" id="A0A1U7ZPT3"/>
<dbReference type="FunFam" id="3.40.30.10:FF:000245">
    <property type="entry name" value="Thioredoxin"/>
    <property type="match status" value="1"/>
</dbReference>
<dbReference type="CDD" id="cd02947">
    <property type="entry name" value="TRX_family"/>
    <property type="match status" value="1"/>
</dbReference>
<protein>
    <submittedName>
        <fullName evidence="6">Thioredoxin H2-like</fullName>
    </submittedName>
</protein>
<dbReference type="PROSITE" id="PS00194">
    <property type="entry name" value="THIOREDOXIN_1"/>
    <property type="match status" value="1"/>
</dbReference>
<name>A0A1U7ZPT3_NELNU</name>
<dbReference type="eggNOG" id="KOG0907">
    <property type="taxonomic scope" value="Eukaryota"/>
</dbReference>
<proteinExistence type="predicted"/>